<evidence type="ECO:0000256" key="1">
    <source>
        <dbReference type="ARBA" id="ARBA00004651"/>
    </source>
</evidence>
<comment type="subcellular location">
    <subcellularLocation>
        <location evidence="1">Cell membrane</location>
        <topology evidence="1">Multi-pass membrane protein</topology>
    </subcellularLocation>
    <subcellularLocation>
        <location evidence="7">Membrane</location>
        <topology evidence="7">Multi-pass membrane protein</topology>
    </subcellularLocation>
</comment>
<dbReference type="InterPro" id="IPR050895">
    <property type="entry name" value="XK-related_scramblase"/>
</dbReference>
<feature type="transmembrane region" description="Helical" evidence="7">
    <location>
        <begin position="252"/>
        <end position="272"/>
    </location>
</feature>
<dbReference type="EMBL" id="CALNXI010000142">
    <property type="protein sequence ID" value="CAH3020283.1"/>
    <property type="molecule type" value="Genomic_DNA"/>
</dbReference>
<organism evidence="9 10">
    <name type="scientific">Porites evermanni</name>
    <dbReference type="NCBI Taxonomy" id="104178"/>
    <lineage>
        <taxon>Eukaryota</taxon>
        <taxon>Metazoa</taxon>
        <taxon>Cnidaria</taxon>
        <taxon>Anthozoa</taxon>
        <taxon>Hexacorallia</taxon>
        <taxon>Scleractinia</taxon>
        <taxon>Fungiina</taxon>
        <taxon>Poritidae</taxon>
        <taxon>Porites</taxon>
    </lineage>
</organism>
<feature type="transmembrane region" description="Helical" evidence="7">
    <location>
        <begin position="813"/>
        <end position="831"/>
    </location>
</feature>
<evidence type="ECO:0000256" key="8">
    <source>
        <dbReference type="SAM" id="MobiDB-lite"/>
    </source>
</evidence>
<dbReference type="PANTHER" id="PTHR16024:SF6">
    <property type="entry name" value="XK-RELATED PROTEIN"/>
    <property type="match status" value="1"/>
</dbReference>
<evidence type="ECO:0000313" key="9">
    <source>
        <dbReference type="EMBL" id="CAH3020283.1"/>
    </source>
</evidence>
<protein>
    <recommendedName>
        <fullName evidence="7">XK-related protein</fullName>
    </recommendedName>
</protein>
<feature type="region of interest" description="Disordered" evidence="8">
    <location>
        <begin position="559"/>
        <end position="586"/>
    </location>
</feature>
<gene>
    <name evidence="9" type="ORF">PEVE_00006510</name>
</gene>
<name>A0ABN8LT73_9CNID</name>
<feature type="compositionally biased region" description="Low complexity" evidence="8">
    <location>
        <begin position="1142"/>
        <end position="1153"/>
    </location>
</feature>
<evidence type="ECO:0000256" key="4">
    <source>
        <dbReference type="ARBA" id="ARBA00022692"/>
    </source>
</evidence>
<accession>A0ABN8LT73</accession>
<dbReference type="Pfam" id="PF09815">
    <property type="entry name" value="XK-related"/>
    <property type="match status" value="2"/>
</dbReference>
<keyword evidence="5 7" id="KW-1133">Transmembrane helix</keyword>
<evidence type="ECO:0000313" key="10">
    <source>
        <dbReference type="Proteomes" id="UP001159427"/>
    </source>
</evidence>
<feature type="transmembrane region" description="Helical" evidence="7">
    <location>
        <begin position="785"/>
        <end position="807"/>
    </location>
</feature>
<feature type="compositionally biased region" description="Basic and acidic residues" evidence="8">
    <location>
        <begin position="1353"/>
        <end position="1377"/>
    </location>
</feature>
<feature type="region of interest" description="Disordered" evidence="8">
    <location>
        <begin position="1085"/>
        <end position="1153"/>
    </location>
</feature>
<dbReference type="Proteomes" id="UP001159427">
    <property type="component" value="Unassembled WGS sequence"/>
</dbReference>
<feature type="region of interest" description="Disordered" evidence="8">
    <location>
        <begin position="21"/>
        <end position="98"/>
    </location>
</feature>
<feature type="compositionally biased region" description="Basic and acidic residues" evidence="8">
    <location>
        <begin position="1085"/>
        <end position="1107"/>
    </location>
</feature>
<feature type="transmembrane region" description="Helical" evidence="7">
    <location>
        <begin position="357"/>
        <end position="374"/>
    </location>
</feature>
<dbReference type="PANTHER" id="PTHR16024">
    <property type="entry name" value="XK-RELATED PROTEIN"/>
    <property type="match status" value="1"/>
</dbReference>
<feature type="transmembrane region" description="Helical" evidence="7">
    <location>
        <begin position="386"/>
        <end position="404"/>
    </location>
</feature>
<comment type="caution">
    <text evidence="9">The sequence shown here is derived from an EMBL/GenBank/DDBJ whole genome shotgun (WGS) entry which is preliminary data.</text>
</comment>
<feature type="region of interest" description="Disordered" evidence="8">
    <location>
        <begin position="1327"/>
        <end position="1443"/>
    </location>
</feature>
<feature type="transmembrane region" description="Helical" evidence="7">
    <location>
        <begin position="746"/>
        <end position="764"/>
    </location>
</feature>
<evidence type="ECO:0000256" key="3">
    <source>
        <dbReference type="ARBA" id="ARBA00022475"/>
    </source>
</evidence>
<feature type="compositionally biased region" description="Basic residues" evidence="8">
    <location>
        <begin position="1430"/>
        <end position="1443"/>
    </location>
</feature>
<proteinExistence type="inferred from homology"/>
<feature type="compositionally biased region" description="Basic and acidic residues" evidence="8">
    <location>
        <begin position="1241"/>
        <end position="1253"/>
    </location>
</feature>
<feature type="transmembrane region" description="Helical" evidence="7">
    <location>
        <begin position="292"/>
        <end position="312"/>
    </location>
</feature>
<feature type="compositionally biased region" description="Basic and acidic residues" evidence="8">
    <location>
        <begin position="1614"/>
        <end position="1633"/>
    </location>
</feature>
<feature type="transmembrane region" description="Helical" evidence="7">
    <location>
        <begin position="851"/>
        <end position="871"/>
    </location>
</feature>
<feature type="compositionally biased region" description="Polar residues" evidence="8">
    <location>
        <begin position="66"/>
        <end position="75"/>
    </location>
</feature>
<feature type="compositionally biased region" description="Basic and acidic residues" evidence="8">
    <location>
        <begin position="1123"/>
        <end position="1141"/>
    </location>
</feature>
<dbReference type="InterPro" id="IPR018629">
    <property type="entry name" value="XK-rel"/>
</dbReference>
<comment type="caution">
    <text evidence="7">Lacks conserved residue(s) required for the propagation of feature annotation.</text>
</comment>
<comment type="similarity">
    <text evidence="2 7">Belongs to the XK family.</text>
</comment>
<feature type="region of interest" description="Disordered" evidence="8">
    <location>
        <begin position="1241"/>
        <end position="1274"/>
    </location>
</feature>
<feature type="transmembrane region" description="Helical" evidence="7">
    <location>
        <begin position="137"/>
        <end position="157"/>
    </location>
</feature>
<feature type="compositionally biased region" description="Polar residues" evidence="8">
    <location>
        <begin position="1527"/>
        <end position="1539"/>
    </location>
</feature>
<evidence type="ECO:0000256" key="5">
    <source>
        <dbReference type="ARBA" id="ARBA00022989"/>
    </source>
</evidence>
<feature type="transmembrane region" description="Helical" evidence="7">
    <location>
        <begin position="319"/>
        <end position="337"/>
    </location>
</feature>
<keyword evidence="4 7" id="KW-0812">Transmembrane</keyword>
<keyword evidence="6 7" id="KW-0472">Membrane</keyword>
<evidence type="ECO:0000256" key="7">
    <source>
        <dbReference type="RuleBase" id="RU910716"/>
    </source>
</evidence>
<feature type="region of interest" description="Disordered" evidence="8">
    <location>
        <begin position="1525"/>
        <end position="1549"/>
    </location>
</feature>
<feature type="compositionally biased region" description="Polar residues" evidence="8">
    <location>
        <begin position="566"/>
        <end position="586"/>
    </location>
</feature>
<sequence length="1741" mass="198439">MSESSSGVIFINPMQSDIIKHSNGSITFNGKDETDLAPSRHRPTKKYQQTESQRVNPTQVEIMRHSNGTITPNDSHYSDETDVAASREPSTKKHHQSEPQRVHIIWDLFAAASVLTFLADISSDIAVSVLYFIDGSYLWFSLTIGFVILSSVVMQVFSAKWFYEDDEDLTWGTYLLHIFQLGPLMRFWRVIKAGQRTRQKNSNDSDYEAYLAEWRDICMLRLFECFLESAPQLVLQLYIMAYNRRFEIESDLFTALAAGSSLVSLGWAIVAYTKALRDFLGKGDGGMSWIGFFLQIVWRMSMIASRVVALVLFASYYTIWLFVAMAAHWIMMTSWLFCQKTSFCMDEYGRKHCCREYLFNTVIGFVYIFCFFNIKAGMTRIRVIPYYVIMLTENTVFIVMWYPYRTLYGEIETASLSIVWGGFALGCICMVSYYRFYHPSIPVKGICVRQRQLEMESNEPATIYWWCCCEIQTKCASGEENENRSSFAFRERPYYDPRRNTPASAQAHGRLPMDVDILPHRKPRESAFSSLRSAANQPASSNGIWNFRLVKTGKQPVVMERENSKGSETAQNKLQDQNAVATPQQLRSNPFEGRTTHIADDLWTYVSFLTFVADVVTDLLVCVKYYKERNIWWFLLTLSFTSVASIAVQLFSAKWLLEDSKRQPCLTYVLHVVHLGPVWRYWKVITSVWKARKKNSSILEFATFLGEWRDISMLRLLHCFLESAPQLVLQLYILLQRRPFDLKNDLLTAVTAGCSLVSMIWAILAYSKSLRDFRKQGYKLSLQGLFFQVLWRVSMVTSRVVAIVLFASYFQQWVFVAVGAHWLIMTIWLICQRTRFCTDDEGREHPCREKLFCAAIGFMYIFCFFNTREGMTRKRVVLFYSVMLVENSLFVSMWYPHRTFQGLTAFVALGVVWGGLALGVLCVLLYYRYYHPSLPVQGICLQKRTFEFEGQRTYTWVCCGYCNIKQSGEDTIVGEGLMRNLNHSGNHQACAQPSLELEILPRSASQEILQEALGNHVSGPDSSILVHSTPARPVRPSSSHAKHPLVTSEVPRITVTTATPEVMSPVSNSSVVTLNEVDVEALDEVDQRSVKTSKNKPDRVSDSDNEKVTVTAASDLATVSHQRVKEERKSVTPRRGIDFKSEPSLSSPKSPTSREIISWFHPDQQAYGSDSVDECEERLAKINFGSLSFGNRYSLVSSDCLSLSSESSQSSVDSIMFADEGPGCSGVQVNKRLSGELTPRADEGIFSDERDSPMKGSVSTSEDPDVISAASTPQRSNVNAQFPVLDKSHQRDALQQVSKESPEKCRVMSPVREEGYELIELLMDAPSTPSSSLKRRARKVTNSVSSEETMENEICKEEDRLVREESVSELEDGHESESTDVSSDSSHWRTLHHSYDEIEPGASGFQSSPDTAETNKRHTFDFSQLSKSPRSPRRRRRDRKYRRSKRKEFDNFVVTTLRPGKYGSLRRSIDRMAKIQEDAEETFLLNTEAALNAYIPEDEDLSSPNMDIPSSETQERKEKCILKRLESNPSTESSHTNEGNSEEKSAVSARENYMRRKRLKRFLSKELAPGRFSSVRLSSEGCPSDEDFSLFHNDDEFGKNRHILSADNLPHRHLNGERGGIKSDGMRRRDFSDKTNSLPTVIHSGNKPRPQERFSPKSNFQNAILYTNTESKTADRGELVFDPVPNKRHSCDFTFNSVYHIETKERLFGTDNDEKLSAVDRQHRRTQSEVLIGTAGSSIHV</sequence>
<evidence type="ECO:0000256" key="6">
    <source>
        <dbReference type="ARBA" id="ARBA00023136"/>
    </source>
</evidence>
<keyword evidence="10" id="KW-1185">Reference proteome</keyword>
<feature type="transmembrane region" description="Helical" evidence="7">
    <location>
        <begin position="169"/>
        <end position="188"/>
    </location>
</feature>
<feature type="region of interest" description="Disordered" evidence="8">
    <location>
        <begin position="1610"/>
        <end position="1655"/>
    </location>
</feature>
<evidence type="ECO:0000256" key="2">
    <source>
        <dbReference type="ARBA" id="ARBA00008789"/>
    </source>
</evidence>
<feature type="transmembrane region" description="Helical" evidence="7">
    <location>
        <begin position="903"/>
        <end position="927"/>
    </location>
</feature>
<feature type="transmembrane region" description="Helical" evidence="7">
    <location>
        <begin position="602"/>
        <end position="626"/>
    </location>
</feature>
<feature type="compositionally biased region" description="Polar residues" evidence="8">
    <location>
        <begin position="46"/>
        <end position="59"/>
    </location>
</feature>
<feature type="transmembrane region" description="Helical" evidence="7">
    <location>
        <begin position="632"/>
        <end position="653"/>
    </location>
</feature>
<reference evidence="9 10" key="1">
    <citation type="submission" date="2022-05" db="EMBL/GenBank/DDBJ databases">
        <authorList>
            <consortium name="Genoscope - CEA"/>
            <person name="William W."/>
        </authorList>
    </citation>
    <scope>NUCLEOTIDE SEQUENCE [LARGE SCALE GENOMIC DNA]</scope>
</reference>
<feature type="transmembrane region" description="Helical" evidence="7">
    <location>
        <begin position="104"/>
        <end position="130"/>
    </location>
</feature>
<keyword evidence="3" id="KW-1003">Cell membrane</keyword>
<feature type="transmembrane region" description="Helical" evidence="7">
    <location>
        <begin position="416"/>
        <end position="434"/>
    </location>
</feature>